<feature type="compositionally biased region" description="Low complexity" evidence="1">
    <location>
        <begin position="455"/>
        <end position="468"/>
    </location>
</feature>
<accession>A0A9X2FPR3</accession>
<organism evidence="2 3">
    <name type="scientific">Limimaricola litoreus</name>
    <dbReference type="NCBI Taxonomy" id="2955316"/>
    <lineage>
        <taxon>Bacteria</taxon>
        <taxon>Pseudomonadati</taxon>
        <taxon>Pseudomonadota</taxon>
        <taxon>Alphaproteobacteria</taxon>
        <taxon>Rhodobacterales</taxon>
        <taxon>Paracoccaceae</taxon>
        <taxon>Limimaricola</taxon>
    </lineage>
</organism>
<protein>
    <submittedName>
        <fullName evidence="2">Uncharacterized protein</fullName>
    </submittedName>
</protein>
<evidence type="ECO:0000256" key="1">
    <source>
        <dbReference type="SAM" id="MobiDB-lite"/>
    </source>
</evidence>
<dbReference type="EMBL" id="JAMYXC010000197">
    <property type="protein sequence ID" value="MCP1169387.1"/>
    <property type="molecule type" value="Genomic_DNA"/>
</dbReference>
<dbReference type="Gene3D" id="3.40.50.300">
    <property type="entry name" value="P-loop containing nucleotide triphosphate hydrolases"/>
    <property type="match status" value="1"/>
</dbReference>
<evidence type="ECO:0000313" key="2">
    <source>
        <dbReference type="EMBL" id="MCP1169387.1"/>
    </source>
</evidence>
<evidence type="ECO:0000313" key="3">
    <source>
        <dbReference type="Proteomes" id="UP001139477"/>
    </source>
</evidence>
<feature type="compositionally biased region" description="Acidic residues" evidence="1">
    <location>
        <begin position="501"/>
        <end position="520"/>
    </location>
</feature>
<sequence length="2034" mass="224221">MLDEETAAPFPIIRHVVGEGSSYRNASLDADGLHPLQVKYANWTEDYIDPDELRTFPLRELAPGVVEFLAEAGHLSQRDIRYISERLNLADRDEDFDPKDPVFFYDALLDVLEANPWVMPTLEVEVVQNRSGITRGKPGSQKSYRKRLGRTLSKLMLSKLRFKNNEALQKRLPEFVSSEPVPVDLWVGAFCEYAIDHYYRFIEHMPDRIYTMVYEMSLGNVSSRDLLDHAMEESEEDGDWSLAQRLITIQAESAKTHNTPLDEDDFAALRRVLTALVSGLDQETGPDRYHAIANLSSLAAEMAELRDRADIDMIAAVLTKIGMEMSREDLDEETVQLFCQPRILNLLDDLVHAIDELAEDETRSAELDAKIAEATKARRYDQVRSLADEAEIVNSRIARVAEMHTQAESIRDAITARDLATLDILLAELPSVEEDEVDADPAPGDASPSDDEASQADAPADQAAQADASTDRDRDEEPLQESEPAQPQEIEQSPRDISAGEQEDQVAIDDPAEEVQDAEPVDSPAQESPSEASQTSEEQEIDLEDDLEMAALEAATAPDPEEDPYIEPPLPTKVLPELVERGLIGLAADAADALEAHRHRWPIEGAALRAAAASRAPHGDYGPDTQRFLTIANRAATAVKSDNGANMLFGALLRPAILQQSFSLRALLPDLARGSLGPHLKEVGAAIADLDFDFPPSPDTLARLSGAPLAPQRQRIAERLENWISTTARKSSRWGFATAFMHHTVSDAGLIGKAMAAIRGDSSDARHLAQAAIDGLGTGADIEALAIEYAATTSRPSARLHSKGVEYLQRHFDEALGMLSAWLVAVQRDDAGSQRSEDRLRSTVASLHSRLEKARDNLVSLTGLSPLQKAMATWLSEQIAEAIEALNGADTGAYATIEDALMGERDLLPDEARRIANDPEALLAPLIGIFETTGIPTPAEAFDQAVSQGAFEVAHRLATRHDITTAEESLAEQIKEFTKGWIDGLETRQRRMKLLAKVDYDHQEEIARRLSWCESALERLSVVAAGTGLDDLDDIPIYAAELDAVAKEIEANIRRDQKSRIAKYRNEQNGEEADALLDAVEDLTLEAAEDRIAQLRDGRSAATFEAELEGVIADFTPGFVTAASGPDWPRNMAGFEKALAEDGLLFTDESRRPAAIEFLGLYRELCAAIPKGKPSAARIRAFFEEIGFENVRINGITGLGRTKSWRMNMLGDLQSGDLSSSGWFLPPIFGSKAVSGYAVFLIGPDTLPETVHKALDAEIPTILVLSGVADMTKRRDFAERLRATAVPAVLIDEALVAFAATRRETRARTIFECGLPYGRVEPYITDAGQLPPEMFFGREAEIRSIMEKSSQGCLVYGGRQLGKSALLNHIAHTRHSPEENRIVVRHDVKMLGKADDTSKIWDYLKQMLSPEGVVREASRDPDAITQDIRAWLHARPGSQIVCLFDETDNFMDAETKADYPQLSRLKALMEDTGRSFKVVFAGLHNVRRMHRQPNSPLAHLGQGNCIGPLNQSEDDKRAAHDLIIAPMRAAGFKFESIEAVEEILAWANYYPSLVQEYARGLLSTLHGAGSGKTYRLPDDGPLWTIPTSKLFAHRGFSKIESRIREKFHYTLDLDSRYALVAYTLGWLNAEGFEHQALVSGFRAAELLEHASAFWPKNAERPSQAAFDALLDELFDLGVLGRVPIPGTNLFTYCLRTRQVAAMLGSREDIETALLQIQEKDPTVSYDRTIHRRRYAAPGKSISAADLELPYAPITDFQIERLLDPDGAPAQIVCGLDVLGLKKVGMALKRIAAVSQLPGLGRNDAEILVTEDRRDIRPILDKVRKSDNRPRIIVHTPTSAAQANEELGWLERQPAVLDGQVRPILLLDASDPEMRALANRREQQTEFLAPWGAEMLRVHLSNIDHTELDTPDLRTKILSATGGIPGDTVKLVAELARPRGTIADTFESWSANIRVPDAIARGAIGKALALIEDTKDPGDYEALNDIIREETGADLVTHGPDLLATGLITTWNPKTKRIRRSDFGELIASRLGGKV</sequence>
<keyword evidence="3" id="KW-1185">Reference proteome</keyword>
<dbReference type="SUPFAM" id="SSF52540">
    <property type="entry name" value="P-loop containing nucleoside triphosphate hydrolases"/>
    <property type="match status" value="1"/>
</dbReference>
<comment type="caution">
    <text evidence="2">The sequence shown here is derived from an EMBL/GenBank/DDBJ whole genome shotgun (WGS) entry which is preliminary data.</text>
</comment>
<feature type="region of interest" description="Disordered" evidence="1">
    <location>
        <begin position="431"/>
        <end position="540"/>
    </location>
</feature>
<dbReference type="RefSeq" id="WP_253332950.1">
    <property type="nucleotide sequence ID" value="NZ_JAMYXC010000197.1"/>
</dbReference>
<name>A0A9X2FPR3_9RHOB</name>
<dbReference type="InterPro" id="IPR027417">
    <property type="entry name" value="P-loop_NTPase"/>
</dbReference>
<proteinExistence type="predicted"/>
<dbReference type="Proteomes" id="UP001139477">
    <property type="component" value="Unassembled WGS sequence"/>
</dbReference>
<gene>
    <name evidence="2" type="ORF">NHG85_12785</name>
</gene>
<feature type="compositionally biased region" description="Polar residues" evidence="1">
    <location>
        <begin position="525"/>
        <end position="536"/>
    </location>
</feature>
<reference evidence="2" key="1">
    <citation type="submission" date="2022-06" db="EMBL/GenBank/DDBJ databases">
        <title>Limimaricola sediminis sp. nov., isolated from an intertidal sediment.</title>
        <authorList>
            <person name="Shao X."/>
        </authorList>
    </citation>
    <scope>NUCLEOTIDE SEQUENCE</scope>
    <source>
        <strain evidence="2">ASW11-118</strain>
    </source>
</reference>